<accession>A0A8X6QYZ9</accession>
<keyword evidence="2" id="KW-0732">Signal</keyword>
<dbReference type="AlphaFoldDB" id="A0A8X6QYZ9"/>
<proteinExistence type="predicted"/>
<evidence type="ECO:0000313" key="4">
    <source>
        <dbReference type="Proteomes" id="UP000887013"/>
    </source>
</evidence>
<organism evidence="3 4">
    <name type="scientific">Nephila pilipes</name>
    <name type="common">Giant wood spider</name>
    <name type="synonym">Nephila maculata</name>
    <dbReference type="NCBI Taxonomy" id="299642"/>
    <lineage>
        <taxon>Eukaryota</taxon>
        <taxon>Metazoa</taxon>
        <taxon>Ecdysozoa</taxon>
        <taxon>Arthropoda</taxon>
        <taxon>Chelicerata</taxon>
        <taxon>Arachnida</taxon>
        <taxon>Araneae</taxon>
        <taxon>Araneomorphae</taxon>
        <taxon>Entelegynae</taxon>
        <taxon>Araneoidea</taxon>
        <taxon>Nephilidae</taxon>
        <taxon>Nephila</taxon>
    </lineage>
</organism>
<sequence>MRFRILLVLVVLGLDLVPYPPSPPAAAAAAAASPPGPCCRSLLTWPSVVGSLLFLVLAVLLISSRVLLLQRLLLHSPGQMRSISSWALLTGCCPGPCYITIPYLPPPAAAAAVAPPGPDGPYHSWSLYGR</sequence>
<protein>
    <submittedName>
        <fullName evidence="3">Uncharacterized protein</fullName>
    </submittedName>
</protein>
<feature type="signal peptide" evidence="2">
    <location>
        <begin position="1"/>
        <end position="18"/>
    </location>
</feature>
<gene>
    <name evidence="3" type="ORF">NPIL_33401</name>
</gene>
<keyword evidence="1" id="KW-0472">Membrane</keyword>
<dbReference type="EMBL" id="BMAW01132842">
    <property type="protein sequence ID" value="GFU45423.1"/>
    <property type="molecule type" value="Genomic_DNA"/>
</dbReference>
<comment type="caution">
    <text evidence="3">The sequence shown here is derived from an EMBL/GenBank/DDBJ whole genome shotgun (WGS) entry which is preliminary data.</text>
</comment>
<keyword evidence="1" id="KW-1133">Transmembrane helix</keyword>
<keyword evidence="1" id="KW-0812">Transmembrane</keyword>
<name>A0A8X6QYZ9_NEPPI</name>
<reference evidence="3" key="1">
    <citation type="submission" date="2020-08" db="EMBL/GenBank/DDBJ databases">
        <title>Multicomponent nature underlies the extraordinary mechanical properties of spider dragline silk.</title>
        <authorList>
            <person name="Kono N."/>
            <person name="Nakamura H."/>
            <person name="Mori M."/>
            <person name="Yoshida Y."/>
            <person name="Ohtoshi R."/>
            <person name="Malay A.D."/>
            <person name="Moran D.A.P."/>
            <person name="Tomita M."/>
            <person name="Numata K."/>
            <person name="Arakawa K."/>
        </authorList>
    </citation>
    <scope>NUCLEOTIDE SEQUENCE</scope>
</reference>
<feature type="transmembrane region" description="Helical" evidence="1">
    <location>
        <begin position="42"/>
        <end position="62"/>
    </location>
</feature>
<evidence type="ECO:0000313" key="3">
    <source>
        <dbReference type="EMBL" id="GFU45423.1"/>
    </source>
</evidence>
<dbReference type="Proteomes" id="UP000887013">
    <property type="component" value="Unassembled WGS sequence"/>
</dbReference>
<evidence type="ECO:0000256" key="2">
    <source>
        <dbReference type="SAM" id="SignalP"/>
    </source>
</evidence>
<evidence type="ECO:0000256" key="1">
    <source>
        <dbReference type="SAM" id="Phobius"/>
    </source>
</evidence>
<keyword evidence="4" id="KW-1185">Reference proteome</keyword>
<feature type="chain" id="PRO_5036475799" evidence="2">
    <location>
        <begin position="19"/>
        <end position="130"/>
    </location>
</feature>